<organism evidence="1 2">
    <name type="scientific">Amycolatopsis orientalis</name>
    <name type="common">Nocardia orientalis</name>
    <dbReference type="NCBI Taxonomy" id="31958"/>
    <lineage>
        <taxon>Bacteria</taxon>
        <taxon>Bacillati</taxon>
        <taxon>Actinomycetota</taxon>
        <taxon>Actinomycetes</taxon>
        <taxon>Pseudonocardiales</taxon>
        <taxon>Pseudonocardiaceae</taxon>
        <taxon>Amycolatopsis</taxon>
    </lineage>
</organism>
<dbReference type="EMBL" id="CP016174">
    <property type="protein sequence ID" value="ANN16204.1"/>
    <property type="molecule type" value="Genomic_DNA"/>
</dbReference>
<proteinExistence type="predicted"/>
<name>A0A193BVK8_AMYOR</name>
<accession>A0A193BVK8</accession>
<evidence type="ECO:0000313" key="1">
    <source>
        <dbReference type="EMBL" id="ANN16204.1"/>
    </source>
</evidence>
<dbReference type="Proteomes" id="UP000093695">
    <property type="component" value="Chromosome"/>
</dbReference>
<dbReference type="STRING" id="31958.SD37_11510"/>
<dbReference type="KEGG" id="aori:SD37_11510"/>
<evidence type="ECO:0000313" key="2">
    <source>
        <dbReference type="Proteomes" id="UP000093695"/>
    </source>
</evidence>
<gene>
    <name evidence="1" type="ORF">SD37_11510</name>
</gene>
<dbReference type="AlphaFoldDB" id="A0A193BVK8"/>
<protein>
    <submittedName>
        <fullName evidence="1">Uncharacterized protein</fullName>
    </submittedName>
</protein>
<reference evidence="1 2" key="1">
    <citation type="journal article" date="2015" name="Genome Announc.">
        <title>Draft Genome Sequence of Norvancomycin-Producing Strain Amycolatopsis orientalis CPCC200066.</title>
        <authorList>
            <person name="Lei X."/>
            <person name="Yuan F."/>
            <person name="Shi Y."/>
            <person name="Li X."/>
            <person name="Wang L."/>
            <person name="Hong B."/>
        </authorList>
    </citation>
    <scope>NUCLEOTIDE SEQUENCE [LARGE SCALE GENOMIC DNA]</scope>
    <source>
        <strain evidence="1 2">B-37</strain>
    </source>
</reference>
<dbReference type="RefSeq" id="WP_044851595.1">
    <property type="nucleotide sequence ID" value="NZ_CP016174.1"/>
</dbReference>
<sequence>MTTLHALKHVVEHADRWGIPDHEIKQVTGSPGKLVFLLPDTSISLFARWAKNLDDRWITGLATGAVGRLRVTGQILSGHRVEITVLCDGDEMRRLGLVGNLSLGEVEQAARKAVAV</sequence>
<keyword evidence="2" id="KW-1185">Reference proteome</keyword>